<keyword evidence="3" id="KW-1185">Reference proteome</keyword>
<organism evidence="2 3">
    <name type="scientific">Siphonobacter aquaeclarae</name>
    <dbReference type="NCBI Taxonomy" id="563176"/>
    <lineage>
        <taxon>Bacteria</taxon>
        <taxon>Pseudomonadati</taxon>
        <taxon>Bacteroidota</taxon>
        <taxon>Cytophagia</taxon>
        <taxon>Cytophagales</taxon>
        <taxon>Cytophagaceae</taxon>
        <taxon>Siphonobacter</taxon>
    </lineage>
</organism>
<dbReference type="Proteomes" id="UP000198901">
    <property type="component" value="Unassembled WGS sequence"/>
</dbReference>
<keyword evidence="1" id="KW-0732">Signal</keyword>
<evidence type="ECO:0008006" key="4">
    <source>
        <dbReference type="Google" id="ProtNLM"/>
    </source>
</evidence>
<name>A0A1G9U692_9BACT</name>
<dbReference type="EMBL" id="FNGS01000007">
    <property type="protein sequence ID" value="SDM55184.1"/>
    <property type="molecule type" value="Genomic_DNA"/>
</dbReference>
<feature type="chain" id="PRO_5011507079" description="Oxygen tolerance" evidence="1">
    <location>
        <begin position="22"/>
        <end position="526"/>
    </location>
</feature>
<reference evidence="2 3" key="1">
    <citation type="submission" date="2016-10" db="EMBL/GenBank/DDBJ databases">
        <authorList>
            <person name="de Groot N.N."/>
        </authorList>
    </citation>
    <scope>NUCLEOTIDE SEQUENCE [LARGE SCALE GENOMIC DNA]</scope>
    <source>
        <strain evidence="2 3">DSM 21668</strain>
    </source>
</reference>
<proteinExistence type="predicted"/>
<sequence>MKRLSFVQFIFVLLLGLSANAQTSLILPDQSNWNVVEEGKTISFQLRLKGNLPDSTHLQFSIPEGRVDGMKLDSLGNFAWTPSFDLVDRIQGSKIFPVLFEASVRGGEQIRKVAEFRLLHVNRAPYVGELKPFYVQYNVQNTYQVDGNSVRDPDGDPLVFIPIPDEMPEGAKLSAQGEFTWKPSQTQFNRLKASPLWVEFYVEDQPMKSRSKGRLKIDVTQLDLPPEISVVPNTRSFKIRENSTLSLAFFLTDPNGDQDIQEFSFLSDNPSIPKSSLKRNTDNQYEFIWKPDYEFVKDPLDTLGFNITFFVIDKSQKKDEKKIHITVENAVNEREKDFQLYTQYRTALIRAWELISQLTEKQEELRRLYSRAKSGKKNRSVMNAGIGAATAITPLTMGTNPNKTLVSTIGGTATATVGTLEATEVIGRSISPLVDQLNKIIVKKNELQTKGDIFARKYNLRSSRRGSGSPTQFARDLDDFESSMKVNDLLALELDASWQDRNMPRNAQEQDKRLQKMFRDYVPFTD</sequence>
<dbReference type="RefSeq" id="WP_245689948.1">
    <property type="nucleotide sequence ID" value="NZ_FNGS01000007.1"/>
</dbReference>
<feature type="signal peptide" evidence="1">
    <location>
        <begin position="1"/>
        <end position="21"/>
    </location>
</feature>
<evidence type="ECO:0000256" key="1">
    <source>
        <dbReference type="SAM" id="SignalP"/>
    </source>
</evidence>
<accession>A0A1G9U692</accession>
<dbReference type="AlphaFoldDB" id="A0A1G9U692"/>
<gene>
    <name evidence="2" type="ORF">SAMN04488090_3681</name>
</gene>
<evidence type="ECO:0000313" key="3">
    <source>
        <dbReference type="Proteomes" id="UP000198901"/>
    </source>
</evidence>
<evidence type="ECO:0000313" key="2">
    <source>
        <dbReference type="EMBL" id="SDM55184.1"/>
    </source>
</evidence>
<protein>
    <recommendedName>
        <fullName evidence="4">Oxygen tolerance</fullName>
    </recommendedName>
</protein>